<reference evidence="1" key="1">
    <citation type="journal article" date="2020" name="mSystems">
        <title>Genome- and Community-Level Interaction Insights into Carbon Utilization and Element Cycling Functions of Hydrothermarchaeota in Hydrothermal Sediment.</title>
        <authorList>
            <person name="Zhou Z."/>
            <person name="Liu Y."/>
            <person name="Xu W."/>
            <person name="Pan J."/>
            <person name="Luo Z.H."/>
            <person name="Li M."/>
        </authorList>
    </citation>
    <scope>NUCLEOTIDE SEQUENCE [LARGE SCALE GENOMIC DNA]</scope>
    <source>
        <strain evidence="1">HyVt-577</strain>
    </source>
</reference>
<name>A0A7V4WVC8_CALAY</name>
<dbReference type="AlphaFoldDB" id="A0A7V4WVC8"/>
<dbReference type="EMBL" id="DRQG01000054">
    <property type="protein sequence ID" value="HGY55216.1"/>
    <property type="molecule type" value="Genomic_DNA"/>
</dbReference>
<gene>
    <name evidence="1" type="ORF">ENK44_05935</name>
</gene>
<sequence length="402" mass="45897">MKTFIILFSLLPTILLAGDIKGSFSTGIFMGTPFWNSDNAKNISVISNDEAFLRSVNQLRLYGNFADKFSFRVNALRSDGFVEVSDSAGYNTGERLNQTKIYEAFLRYDFSVGNIQLGRIMPFGRWFRGSVDGGAFAIKLGQRIRISALGGLYVPYGLVYDSDNQKTLAYADMAVSWNKASLKAKYYYDGNITKAGMDFFFTLFKIRVNGNYGYDFTNSRLDDGSLNLFCKAADRVNISLNYYLFRPQGWNFPKVDFSYLIERFMLGIQYKISTTSTINFNQIVAMTSERKDYVTYLTYQYRFLNIGFNYLFGESDIKRLSLTLGGHYAPSKNFMVSGGIAPVNYTFYDQTDSQTAIAYYLRLRYRFLKSFMAVANLNYYQNTDILNNSVRGGVRLVYNFGS</sequence>
<protein>
    <submittedName>
        <fullName evidence="1">Uncharacterized protein</fullName>
    </submittedName>
</protein>
<dbReference type="Proteomes" id="UP000885779">
    <property type="component" value="Unassembled WGS sequence"/>
</dbReference>
<evidence type="ECO:0000313" key="1">
    <source>
        <dbReference type="EMBL" id="HGY55216.1"/>
    </source>
</evidence>
<accession>A0A7V4WVC8</accession>
<proteinExistence type="predicted"/>
<organism evidence="1">
    <name type="scientific">Caldithrix abyssi</name>
    <dbReference type="NCBI Taxonomy" id="187145"/>
    <lineage>
        <taxon>Bacteria</taxon>
        <taxon>Pseudomonadati</taxon>
        <taxon>Calditrichota</taxon>
        <taxon>Calditrichia</taxon>
        <taxon>Calditrichales</taxon>
        <taxon>Calditrichaceae</taxon>
        <taxon>Caldithrix</taxon>
    </lineage>
</organism>
<comment type="caution">
    <text evidence="1">The sequence shown here is derived from an EMBL/GenBank/DDBJ whole genome shotgun (WGS) entry which is preliminary data.</text>
</comment>